<dbReference type="Gene3D" id="2.10.10.80">
    <property type="match status" value="1"/>
</dbReference>
<accession>A0A837L6V2</accession>
<dbReference type="InterPro" id="IPR051532">
    <property type="entry name" value="Ester_Hydrolysis_Enzymes"/>
</dbReference>
<dbReference type="SUPFAM" id="SSF52266">
    <property type="entry name" value="SGNH hydrolase"/>
    <property type="match status" value="1"/>
</dbReference>
<dbReference type="InterPro" id="IPR036514">
    <property type="entry name" value="SGNH_hydro_sf"/>
</dbReference>
<dbReference type="Pfam" id="PF13472">
    <property type="entry name" value="Lipase_GDSL_2"/>
    <property type="match status" value="1"/>
</dbReference>
<dbReference type="InterPro" id="IPR040775">
    <property type="entry name" value="Tail_spike_N"/>
</dbReference>
<dbReference type="InterPro" id="IPR013830">
    <property type="entry name" value="SGNH_hydro"/>
</dbReference>
<dbReference type="Proteomes" id="UP000036013">
    <property type="component" value="Unassembled WGS sequence"/>
</dbReference>
<reference evidence="3 4" key="1">
    <citation type="submission" date="2015-06" db="EMBL/GenBank/DDBJ databases">
        <authorList>
            <person name="Adams M."/>
            <person name="Sutton G."/>
            <person name="Nelson K."/>
            <person name="Bonomo R."/>
            <person name="McCorrison J."/>
            <person name="Sanka R."/>
            <person name="Brinkac L."/>
            <person name="Nierman W."/>
        </authorList>
    </citation>
    <scope>NUCLEOTIDE SEQUENCE [LARGE SCALE GENOMIC DNA]</scope>
    <source>
        <strain evidence="3 4">GN02692</strain>
    </source>
</reference>
<dbReference type="EMBL" id="LEDI01000111">
    <property type="protein sequence ID" value="KLP90035.1"/>
    <property type="molecule type" value="Genomic_DNA"/>
</dbReference>
<evidence type="ECO:0000259" key="2">
    <source>
        <dbReference type="Pfam" id="PF18668"/>
    </source>
</evidence>
<dbReference type="AlphaFoldDB" id="A0A837L6V2"/>
<dbReference type="PANTHER" id="PTHR30383:SF5">
    <property type="entry name" value="SGNH HYDROLASE-TYPE ESTERASE DOMAIN-CONTAINING PROTEIN"/>
    <property type="match status" value="1"/>
</dbReference>
<comment type="caution">
    <text evidence="3">The sequence shown here is derived from an EMBL/GenBank/DDBJ whole genome shotgun (WGS) entry which is preliminary data.</text>
</comment>
<dbReference type="CDD" id="cd00229">
    <property type="entry name" value="SGNH_hydrolase"/>
    <property type="match status" value="1"/>
</dbReference>
<sequence length="753" mass="81245">MATQPTNLPVPSESPRDLKYNAGKIDEFATSMGWTYTDRFGVQHYTIEGMRWLAQQAIAAFGYITLDSFEDGNTLTLPNQVLRLEANGEYYRWDGAFPKTVPAGSTPDTTGGIGPGKWLSVGDASLRYELSQISGATKIGSKDTNGEESTVQAELDARESASYRDRCITKLAAVDYLVRSKGTFKVLFQGDSLTAGFDIKTTDTVPPENGDYARHATTTYPERLSAFLLEQSGSTATPVIRAISGYTAKQAYEKSDWQSNPSCDLALIMYGVNDASTDNQANHDEYIDYMERHIKRFINWGMGVVVIAPAVGSYGQVSQAAQRYARQIKNLATIYGCAYFDGAEVHNNKEFSSVVSDGIHFNSQGYAILGEAIAAMMMAGGLLPSYKPISSEFTMWPGMGSDHIGYYNPRGTINLARNSGAYTLQKITGEFLDSAPAIASFSFYLDAEAAELDIVGSWQSTSGFQVAIHPNTLSQAGPNVPYYFPEGRSSNNAEQLNATKYASSISNVNTASGAPKHVGVLSGRGWKTISFYTPLDGGGVGSVFLMQLTVRPIPRYLASRRSSASVRRGITEMAAYSYPYRDFKPTGGDIPTALTLNSLVLPLPFDLYGVAYNPADQYFDCGFAKLYISGNHQGGGPVYYEAVIYRGAGGNNFTVSEIKKIGTLGAVTATCGTKARKVTVARGSVGNDMPLEDIIEVGDDSSFVAGATPNEFGLFMKVSVDWTGITTPAGWYTVYLQSFARGMGGASSIMGIG</sequence>
<dbReference type="PANTHER" id="PTHR30383">
    <property type="entry name" value="THIOESTERASE 1/PROTEASE 1/LYSOPHOSPHOLIPASE L1"/>
    <property type="match status" value="1"/>
</dbReference>
<proteinExistence type="predicted"/>
<evidence type="ECO:0000313" key="3">
    <source>
        <dbReference type="EMBL" id="KLP90035.1"/>
    </source>
</evidence>
<gene>
    <name evidence="3" type="ORF">ABF77_22805</name>
</gene>
<dbReference type="RefSeq" id="WP_047748767.1">
    <property type="nucleotide sequence ID" value="NZ_LEDI01000111.1"/>
</dbReference>
<name>A0A837L6V2_9ENTR</name>
<feature type="domain" description="Tail spike TSP1/Gp66 N-terminal" evidence="2">
    <location>
        <begin position="63"/>
        <end position="123"/>
    </location>
</feature>
<feature type="domain" description="SGNH hydrolase-type esterase" evidence="1">
    <location>
        <begin position="190"/>
        <end position="368"/>
    </location>
</feature>
<dbReference type="Pfam" id="PF18668">
    <property type="entry name" value="Tail_spike_N"/>
    <property type="match status" value="1"/>
</dbReference>
<evidence type="ECO:0000313" key="4">
    <source>
        <dbReference type="Proteomes" id="UP000036013"/>
    </source>
</evidence>
<dbReference type="Gene3D" id="3.40.50.1110">
    <property type="entry name" value="SGNH hydrolase"/>
    <property type="match status" value="1"/>
</dbReference>
<protein>
    <submittedName>
        <fullName evidence="3">Uncharacterized protein</fullName>
    </submittedName>
</protein>
<organism evidence="3 4">
    <name type="scientific">Enterobacter roggenkampii</name>
    <dbReference type="NCBI Taxonomy" id="1812935"/>
    <lineage>
        <taxon>Bacteria</taxon>
        <taxon>Pseudomonadati</taxon>
        <taxon>Pseudomonadota</taxon>
        <taxon>Gammaproteobacteria</taxon>
        <taxon>Enterobacterales</taxon>
        <taxon>Enterobacteriaceae</taxon>
        <taxon>Enterobacter</taxon>
        <taxon>Enterobacter cloacae complex</taxon>
    </lineage>
</organism>
<evidence type="ECO:0000259" key="1">
    <source>
        <dbReference type="Pfam" id="PF13472"/>
    </source>
</evidence>
<dbReference type="GO" id="GO:0004622">
    <property type="term" value="F:phosphatidylcholine lysophospholipase activity"/>
    <property type="evidence" value="ECO:0007669"/>
    <property type="project" value="TreeGrafter"/>
</dbReference>